<evidence type="ECO:0000313" key="1">
    <source>
        <dbReference type="EMBL" id="MFC6064373.1"/>
    </source>
</evidence>
<dbReference type="Proteomes" id="UP001596139">
    <property type="component" value="Unassembled WGS sequence"/>
</dbReference>
<comment type="caution">
    <text evidence="1">The sequence shown here is derived from an EMBL/GenBank/DDBJ whole genome shotgun (WGS) entry which is preliminary data.</text>
</comment>
<name>A0ABW1MM79_9ACTN</name>
<gene>
    <name evidence="1" type="ORF">ACFP4F_17720</name>
</gene>
<sequence length="497" mass="53770">MPYDRVRWLESEPLLEDLPRGFAAETADPAWMLGRQWQMNEHQGLNASSPVRVEYRASSVPVEPLDGDPRQDPRLTPAEAIVESEPGDYWTPGRRIAAGRRVQAAAPPLPNDPSLLLTGLPAPYDVLDGTGPDGRALWERRVELELAPAWFGETPPDPEPSDQWDPAEFAYSADFRVGGTKLRLRRHDGGTVDWYSVDADGPLSTPVPGPEPVSVLAGRATYPGAPAPRWWQIEDAAVDVGGYPPDRAHVATTLLIDLIASHADGWFGFPVGARAGHVVTLHEVVAHDSFGDAWPLKPPGDGWTLFAVSGLGGRSLLVWSTVATPLQGPVIDEVDVGADEDANVLWAVERRVAGREVETAAHPTPIPPEAASAQDPPAFTYQVSTDIPAGWHPYLISGSAGRRRFVQARTTDLSAPEPVPSPEPVSDLLYGRAAGKPHEIEPAAVPSTGLRLVRRAVLARRTDGTPVLWTQRRTEPLLTPPALRLRWDQFVAAAGPS</sequence>
<organism evidence="1 2">
    <name type="scientific">Streptomyces ochraceiscleroticus</name>
    <dbReference type="NCBI Taxonomy" id="47761"/>
    <lineage>
        <taxon>Bacteria</taxon>
        <taxon>Bacillati</taxon>
        <taxon>Actinomycetota</taxon>
        <taxon>Actinomycetes</taxon>
        <taxon>Kitasatosporales</taxon>
        <taxon>Streptomycetaceae</taxon>
        <taxon>Streptomyces</taxon>
    </lineage>
</organism>
<dbReference type="EMBL" id="JBHSPX010000004">
    <property type="protein sequence ID" value="MFC6064373.1"/>
    <property type="molecule type" value="Genomic_DNA"/>
</dbReference>
<reference evidence="2" key="1">
    <citation type="journal article" date="2019" name="Int. J. Syst. Evol. Microbiol.">
        <title>The Global Catalogue of Microorganisms (GCM) 10K type strain sequencing project: providing services to taxonomists for standard genome sequencing and annotation.</title>
        <authorList>
            <consortium name="The Broad Institute Genomics Platform"/>
            <consortium name="The Broad Institute Genome Sequencing Center for Infectious Disease"/>
            <person name="Wu L."/>
            <person name="Ma J."/>
        </authorList>
    </citation>
    <scope>NUCLEOTIDE SEQUENCE [LARGE SCALE GENOMIC DNA]</scope>
    <source>
        <strain evidence="2">CGMCC 1.15180</strain>
    </source>
</reference>
<protein>
    <submittedName>
        <fullName evidence="1">Uncharacterized protein</fullName>
    </submittedName>
</protein>
<keyword evidence="2" id="KW-1185">Reference proteome</keyword>
<evidence type="ECO:0000313" key="2">
    <source>
        <dbReference type="Proteomes" id="UP001596139"/>
    </source>
</evidence>
<proteinExistence type="predicted"/>
<accession>A0ABW1MM79</accession>
<dbReference type="RefSeq" id="WP_031063834.1">
    <property type="nucleotide sequence ID" value="NZ_JBHSPX010000004.1"/>
</dbReference>